<reference evidence="1" key="1">
    <citation type="submission" date="2019-09" db="EMBL/GenBank/DDBJ databases">
        <authorList>
            <person name="Rodrigo-Torres L."/>
            <person name="Arahal R. D."/>
            <person name="Lucena T."/>
        </authorList>
    </citation>
    <scope>NUCLEOTIDE SEQUENCE</scope>
    <source>
        <strain evidence="1">ISS653</strain>
    </source>
</reference>
<accession>A0AC61YA72</accession>
<protein>
    <submittedName>
        <fullName evidence="1">Uncharacterized protein</fullName>
    </submittedName>
</protein>
<evidence type="ECO:0000313" key="2">
    <source>
        <dbReference type="Proteomes" id="UP000356253"/>
    </source>
</evidence>
<dbReference type="EMBL" id="CABVMM010000005">
    <property type="protein sequence ID" value="VVV00245.1"/>
    <property type="molecule type" value="Genomic_DNA"/>
</dbReference>
<gene>
    <name evidence="1" type="ORF">FVB9532_01510</name>
</gene>
<proteinExistence type="predicted"/>
<name>A0AC61YA72_9FLAO</name>
<comment type="caution">
    <text evidence="1">The sequence shown here is derived from an EMBL/GenBank/DDBJ whole genome shotgun (WGS) entry which is preliminary data.</text>
</comment>
<organism evidence="1 2">
    <name type="scientific">Mesonia oceanica</name>
    <dbReference type="NCBI Taxonomy" id="2687242"/>
    <lineage>
        <taxon>Bacteria</taxon>
        <taxon>Pseudomonadati</taxon>
        <taxon>Bacteroidota</taxon>
        <taxon>Flavobacteriia</taxon>
        <taxon>Flavobacteriales</taxon>
        <taxon>Flavobacteriaceae</taxon>
        <taxon>Mesonia</taxon>
    </lineage>
</organism>
<evidence type="ECO:0000313" key="1">
    <source>
        <dbReference type="EMBL" id="VVV00245.1"/>
    </source>
</evidence>
<dbReference type="Proteomes" id="UP000356253">
    <property type="component" value="Unassembled WGS sequence"/>
</dbReference>
<keyword evidence="2" id="KW-1185">Reference proteome</keyword>
<sequence length="76" mass="8340">MGMGSLCQIFNSIKMKKIYVIVLTVFLNLAFFSCTPEALEDQVLNTEQATDSDDETPCCDEDGDIDPPPPPPEDGE</sequence>